<keyword evidence="1" id="KW-0472">Membrane</keyword>
<dbReference type="EMBL" id="CP001091">
    <property type="protein sequence ID" value="ACE61260.1"/>
    <property type="molecule type" value="Genomic_DNA"/>
</dbReference>
<dbReference type="AlphaFoldDB" id="B3GXA8"/>
<protein>
    <submittedName>
        <fullName evidence="2">Uncharacterized protein</fullName>
    </submittedName>
</protein>
<evidence type="ECO:0000256" key="1">
    <source>
        <dbReference type="SAM" id="Phobius"/>
    </source>
</evidence>
<dbReference type="HOGENOM" id="CLU_3354092_0_0_6"/>
<reference evidence="3" key="1">
    <citation type="submission" date="2008-06" db="EMBL/GenBank/DDBJ databases">
        <title>Genome and proteome analysis of A. pleuropneumoniae serotype 7.</title>
        <authorList>
            <person name="Linke B."/>
            <person name="Buettner F."/>
            <person name="Martinez-Arias R."/>
            <person name="Goesmann A."/>
            <person name="Baltes N."/>
            <person name="Tegetmeyer H."/>
            <person name="Singh M."/>
            <person name="Gerlach G.F."/>
        </authorList>
    </citation>
    <scope>NUCLEOTIDE SEQUENCE [LARGE SCALE GENOMIC DNA]</scope>
    <source>
        <strain evidence="3">AP76</strain>
    </source>
</reference>
<dbReference type="Proteomes" id="UP000001226">
    <property type="component" value="Chromosome"/>
</dbReference>
<dbReference type="KEGG" id="apa:APP7_0608"/>
<keyword evidence="1" id="KW-0812">Transmembrane</keyword>
<accession>B3GXA8</accession>
<proteinExistence type="predicted"/>
<evidence type="ECO:0000313" key="3">
    <source>
        <dbReference type="Proteomes" id="UP000001226"/>
    </source>
</evidence>
<sequence>MASGRILQKICQFRPLVFLCSLLGYVFLNELVNRIK</sequence>
<evidence type="ECO:0000313" key="2">
    <source>
        <dbReference type="EMBL" id="ACE61260.1"/>
    </source>
</evidence>
<gene>
    <name evidence="2" type="ordered locus">APP7_0608</name>
</gene>
<feature type="transmembrane region" description="Helical" evidence="1">
    <location>
        <begin position="12"/>
        <end position="28"/>
    </location>
</feature>
<keyword evidence="1" id="KW-1133">Transmembrane helix</keyword>
<organism evidence="2 3">
    <name type="scientific">Actinobacillus pleuropneumoniae serotype 7 (strain AP76)</name>
    <dbReference type="NCBI Taxonomy" id="537457"/>
    <lineage>
        <taxon>Bacteria</taxon>
        <taxon>Pseudomonadati</taxon>
        <taxon>Pseudomonadota</taxon>
        <taxon>Gammaproteobacteria</taxon>
        <taxon>Pasteurellales</taxon>
        <taxon>Pasteurellaceae</taxon>
        <taxon>Actinobacillus</taxon>
    </lineage>
</organism>
<name>B3GXA8_ACTP7</name>